<name>M1VI22_CYAM1</name>
<protein>
    <submittedName>
        <fullName evidence="5">Similar to protein N-methyltransferase</fullName>
    </submittedName>
</protein>
<keyword evidence="3" id="KW-0949">S-adenosyl-L-methionine</keyword>
<dbReference type="EMBL" id="AP006502">
    <property type="protein sequence ID" value="BAM83147.1"/>
    <property type="molecule type" value="Genomic_DNA"/>
</dbReference>
<dbReference type="Proteomes" id="UP000007014">
    <property type="component" value="Chromosome 20"/>
</dbReference>
<dbReference type="GO" id="GO:0016279">
    <property type="term" value="F:protein-lysine N-methyltransferase activity"/>
    <property type="evidence" value="ECO:0007669"/>
    <property type="project" value="TreeGrafter"/>
</dbReference>
<dbReference type="InterPro" id="IPR036464">
    <property type="entry name" value="Rubisco_LSMT_subst-bd_sf"/>
</dbReference>
<dbReference type="SUPFAM" id="SSF81822">
    <property type="entry name" value="RuBisCo LSMT C-terminal, substrate-binding domain"/>
    <property type="match status" value="1"/>
</dbReference>
<dbReference type="HOGENOM" id="CLU_473596_0_0_1"/>
<dbReference type="PANTHER" id="PTHR13271:SF137">
    <property type="entry name" value="SET DOMAIN-CONTAINING PROTEIN"/>
    <property type="match status" value="1"/>
</dbReference>
<dbReference type="PANTHER" id="PTHR13271">
    <property type="entry name" value="UNCHARACTERIZED PUTATIVE METHYLTRANSFERASE"/>
    <property type="match status" value="1"/>
</dbReference>
<feature type="region of interest" description="Disordered" evidence="4">
    <location>
        <begin position="58"/>
        <end position="100"/>
    </location>
</feature>
<dbReference type="Gene3D" id="3.90.1410.10">
    <property type="entry name" value="set domain protein methyltransferase, domain 1"/>
    <property type="match status" value="1"/>
</dbReference>
<dbReference type="eggNOG" id="ENOG502S5YE">
    <property type="taxonomic scope" value="Eukaryota"/>
</dbReference>
<organism evidence="5 6">
    <name type="scientific">Cyanidioschyzon merolae (strain NIES-3377 / 10D)</name>
    <name type="common">Unicellular red alga</name>
    <dbReference type="NCBI Taxonomy" id="280699"/>
    <lineage>
        <taxon>Eukaryota</taxon>
        <taxon>Rhodophyta</taxon>
        <taxon>Bangiophyceae</taxon>
        <taxon>Cyanidiales</taxon>
        <taxon>Cyanidiaceae</taxon>
        <taxon>Cyanidioschyzon</taxon>
    </lineage>
</organism>
<dbReference type="OMA" id="HAMAFCA"/>
<evidence type="ECO:0000256" key="4">
    <source>
        <dbReference type="SAM" id="MobiDB-lite"/>
    </source>
</evidence>
<dbReference type="RefSeq" id="XP_005539183.1">
    <property type="nucleotide sequence ID" value="XM_005539126.1"/>
</dbReference>
<dbReference type="InterPro" id="IPR046341">
    <property type="entry name" value="SET_dom_sf"/>
</dbReference>
<reference evidence="5 6" key="1">
    <citation type="journal article" date="2004" name="Nature">
        <title>Genome sequence of the ultrasmall unicellular red alga Cyanidioschyzon merolae 10D.</title>
        <authorList>
            <person name="Matsuzaki M."/>
            <person name="Misumi O."/>
            <person name="Shin-i T."/>
            <person name="Maruyama S."/>
            <person name="Takahara M."/>
            <person name="Miyagishima S."/>
            <person name="Mori T."/>
            <person name="Nishida K."/>
            <person name="Yagisawa F."/>
            <person name="Nishida K."/>
            <person name="Yoshida Y."/>
            <person name="Nishimura Y."/>
            <person name="Nakao S."/>
            <person name="Kobayashi T."/>
            <person name="Momoyama Y."/>
            <person name="Higashiyama T."/>
            <person name="Minoda A."/>
            <person name="Sano M."/>
            <person name="Nomoto H."/>
            <person name="Oishi K."/>
            <person name="Hayashi H."/>
            <person name="Ohta F."/>
            <person name="Nishizaka S."/>
            <person name="Haga S."/>
            <person name="Miura S."/>
            <person name="Morishita T."/>
            <person name="Kabeya Y."/>
            <person name="Terasawa K."/>
            <person name="Suzuki Y."/>
            <person name="Ishii Y."/>
            <person name="Asakawa S."/>
            <person name="Takano H."/>
            <person name="Ohta N."/>
            <person name="Kuroiwa H."/>
            <person name="Tanaka K."/>
            <person name="Shimizu N."/>
            <person name="Sugano S."/>
            <person name="Sato N."/>
            <person name="Nozaki H."/>
            <person name="Ogasawara N."/>
            <person name="Kohara Y."/>
            <person name="Kuroiwa T."/>
        </authorList>
    </citation>
    <scope>NUCLEOTIDE SEQUENCE [LARGE SCALE GENOMIC DNA]</scope>
    <source>
        <strain evidence="5 6">10D</strain>
    </source>
</reference>
<evidence type="ECO:0000313" key="5">
    <source>
        <dbReference type="EMBL" id="BAM83147.1"/>
    </source>
</evidence>
<feature type="region of interest" description="Disordered" evidence="4">
    <location>
        <begin position="556"/>
        <end position="576"/>
    </location>
</feature>
<dbReference type="GeneID" id="16997923"/>
<accession>M1VI22</accession>
<reference evidence="5 6" key="2">
    <citation type="journal article" date="2007" name="BMC Biol.">
        <title>A 100%-complete sequence reveals unusually simple genomic features in the hot-spring red alga Cyanidioschyzon merolae.</title>
        <authorList>
            <person name="Nozaki H."/>
            <person name="Takano H."/>
            <person name="Misumi O."/>
            <person name="Terasawa K."/>
            <person name="Matsuzaki M."/>
            <person name="Maruyama S."/>
            <person name="Nishida K."/>
            <person name="Yagisawa F."/>
            <person name="Yoshida Y."/>
            <person name="Fujiwara T."/>
            <person name="Takio S."/>
            <person name="Tamura K."/>
            <person name="Chung S.J."/>
            <person name="Nakamura S."/>
            <person name="Kuroiwa H."/>
            <person name="Tanaka K."/>
            <person name="Sato N."/>
            <person name="Kuroiwa T."/>
        </authorList>
    </citation>
    <scope>NUCLEOTIDE SEQUENCE [LARGE SCALE GENOMIC DNA]</scope>
    <source>
        <strain evidence="5 6">10D</strain>
    </source>
</reference>
<evidence type="ECO:0000256" key="3">
    <source>
        <dbReference type="ARBA" id="ARBA00022691"/>
    </source>
</evidence>
<evidence type="ECO:0000256" key="2">
    <source>
        <dbReference type="ARBA" id="ARBA00022679"/>
    </source>
</evidence>
<dbReference type="SUPFAM" id="SSF82199">
    <property type="entry name" value="SET domain"/>
    <property type="match status" value="1"/>
</dbReference>
<dbReference type="OrthoDB" id="341421at2759"/>
<gene>
    <name evidence="5" type="ORF">CYME_CMT147C</name>
</gene>
<dbReference type="AlphaFoldDB" id="M1VI22"/>
<sequence>MLLFSGRAEPDQMTVAWLLPSTVWQQRCPVALSVCSGPALSPCNRLMTRFRSSVRATLSREGELGEEKSGEHCNTREHQRSTAGEEPQQNTWTREATRHSPQLDMTTLNDHSIEVGFMEWAKGAGIETAELSIAHFGREHLRGLRAETALPAGSILARVPGFLALQTRSDDSGRGCPLPEEVCAPMFWKQAPWYARLALLLLFERYKADPESARKLETLVLRRKLKRWEIRPNQRRGPAKVSASNCTLSPWFRLLPTTFDERPLYWTDAERRELQYDCLLRAISEQERKWKDLYGRFVRQTFERGGIDLKVRGGLFSEQDFQWALNVVVTRAFSGPSETTPFGERWRQACFAGALSLASWNFHLMDAFAALNVFLVVVLSQLVFDALYPRIYQSMQGAPLKKYVIAPFIDLFNHSSRVQSKVAYEYFYDAFSLSISNRDTHAGDQVFISYGTLTNDELLALYGFVEEDNPHDTYKLWDDASETTIVFDATGRVRNPESVQHLSATGLIALIREELARKPTTLTEDEQWQPSNQRLELARRFRIGKKRILERALQQLGHAHPQHSGHATNSGVSAER</sequence>
<evidence type="ECO:0000313" key="6">
    <source>
        <dbReference type="Proteomes" id="UP000007014"/>
    </source>
</evidence>
<feature type="compositionally biased region" description="Basic and acidic residues" evidence="4">
    <location>
        <begin position="58"/>
        <end position="80"/>
    </location>
</feature>
<dbReference type="CDD" id="cd10527">
    <property type="entry name" value="SET_LSMT"/>
    <property type="match status" value="1"/>
</dbReference>
<feature type="compositionally biased region" description="Polar residues" evidence="4">
    <location>
        <begin position="565"/>
        <end position="576"/>
    </location>
</feature>
<dbReference type="GO" id="GO:0032259">
    <property type="term" value="P:methylation"/>
    <property type="evidence" value="ECO:0007669"/>
    <property type="project" value="UniProtKB-KW"/>
</dbReference>
<proteinExistence type="predicted"/>
<keyword evidence="1" id="KW-0489">Methyltransferase</keyword>
<dbReference type="Gramene" id="CMT147CT">
    <property type="protein sequence ID" value="CMT147CT"/>
    <property type="gene ID" value="CMT147C"/>
</dbReference>
<feature type="compositionally biased region" description="Polar residues" evidence="4">
    <location>
        <begin position="87"/>
        <end position="100"/>
    </location>
</feature>
<dbReference type="InterPro" id="IPR050600">
    <property type="entry name" value="SETD3_SETD6_MTase"/>
</dbReference>
<keyword evidence="2" id="KW-0808">Transferase</keyword>
<keyword evidence="6" id="KW-1185">Reference proteome</keyword>
<dbReference type="KEGG" id="cme:CYME_CMT147C"/>
<evidence type="ECO:0000256" key="1">
    <source>
        <dbReference type="ARBA" id="ARBA00022603"/>
    </source>
</evidence>
<dbReference type="Gene3D" id="3.90.1420.10">
    <property type="entry name" value="Rubisco LSMT, substrate-binding domain"/>
    <property type="match status" value="1"/>
</dbReference>